<dbReference type="FunFam" id="2.30.36.70:FF:000001">
    <property type="entry name" value="Actin, alpha skeletal muscle"/>
    <property type="match status" value="1"/>
</dbReference>
<dbReference type="GO" id="GO:0005856">
    <property type="term" value="C:cytoskeleton"/>
    <property type="evidence" value="ECO:0007669"/>
    <property type="project" value="UniProtKB-SubCell"/>
</dbReference>
<dbReference type="Proteomes" id="UP000516314">
    <property type="component" value="Chromosome 5"/>
</dbReference>
<dbReference type="SUPFAM" id="SSF53067">
    <property type="entry name" value="Actin-like ATPase domain"/>
    <property type="match status" value="2"/>
</dbReference>
<dbReference type="FunFam" id="3.30.420.40:FF:000291">
    <property type="entry name" value="Actin, alpha skeletal muscle"/>
    <property type="match status" value="1"/>
</dbReference>
<evidence type="ECO:0000256" key="8">
    <source>
        <dbReference type="ARBA" id="ARBA00022840"/>
    </source>
</evidence>
<sequence>MADGEDIQPLVCDNGTGMVKAGFAGDDAPRAVFPSIVGRPRHTGVMVGMGQKDAYVGDEAQSKRGILTLKYPIEHGIVNNWDDMEKIWHHTFYNELRVAPEEHPVLLTEAPLNPKANREKMTQIMFETFNTPAMYVAIQAVLSLYASGRTTGIVLDSGDGVSHTVPIYEGYALPHAILRLDLAGRDLTDHLMKILTERGYSFTTTAEREIVRDMKEKLSYIALDFEQELETSKTSSSVEKSFELPDGQVITIGAERFRCPEVLFQPSMIGMENPGIHETTYNSIMKCDVDIRKDLYGNIVLSGGTTMFGGIGDRMSKEITALAPSSMKIKVVAPPERKYSVWIGGSILASLSTFQQMWIAKAEYDESGPSIKQKQRRRIHFSRSSPLKSAISLLIGEDKSLIRMSDSVAGDFPPDPLLASGAFISSAGDGTLDSSSKRRPIQGGIGVSGSGESVRIGMANGTDQVNHQTESKSRKRAAPGDNWLPPGWRVEDKIRTSGATAGSVDKYYYEPNTGRKFRSRTEVLYYLEHGTSKRGTKKAENTYFNPDHFEGQGSNRVTRTATVPPPPPPPLDFDFKNPPDKVSWSMANAGEEGWIPNIGDVKVQDSVRRDWSTAFTFITSRNPSKVSA</sequence>
<dbReference type="PRINTS" id="PR00190">
    <property type="entry name" value="ACTIN"/>
</dbReference>
<keyword evidence="12" id="KW-0206">Cytoskeleton</keyword>
<keyword evidence="11" id="KW-0804">Transcription</keyword>
<evidence type="ECO:0000256" key="14">
    <source>
        <dbReference type="ARBA" id="ARBA00049360"/>
    </source>
</evidence>
<accession>A0A7G2FLI8</accession>
<dbReference type="FunFam" id="3.30.420.40:FF:000058">
    <property type="entry name" value="Putative actin-related protein 5"/>
    <property type="match status" value="1"/>
</dbReference>
<evidence type="ECO:0000256" key="1">
    <source>
        <dbReference type="ARBA" id="ARBA00004123"/>
    </source>
</evidence>
<dbReference type="GO" id="GO:0048767">
    <property type="term" value="P:root hair elongation"/>
    <property type="evidence" value="ECO:0007669"/>
    <property type="project" value="UniProtKB-ARBA"/>
</dbReference>
<proteinExistence type="inferred from homology"/>
<dbReference type="InterPro" id="IPR004001">
    <property type="entry name" value="Actin_CS"/>
</dbReference>
<dbReference type="PROSITE" id="PS50982">
    <property type="entry name" value="MBD"/>
    <property type="match status" value="1"/>
</dbReference>
<comment type="subunit">
    <text evidence="4">Polymerization of globular actin (G-actin) leads to a structural filament (F-actin) in the form of a two-stranded helix. The binding of profilin to monomeric G-actin cause the sequestration of actin into profilactin complexes, and prevents the polymerization.</text>
</comment>
<keyword evidence="6" id="KW-0547">Nucleotide-binding</keyword>
<dbReference type="InterPro" id="IPR020902">
    <property type="entry name" value="Actin/actin-like_CS"/>
</dbReference>
<evidence type="ECO:0000259" key="17">
    <source>
        <dbReference type="PROSITE" id="PS50982"/>
    </source>
</evidence>
<dbReference type="Pfam" id="PF00022">
    <property type="entry name" value="Actin"/>
    <property type="match status" value="1"/>
</dbReference>
<evidence type="ECO:0000256" key="15">
    <source>
        <dbReference type="RuleBase" id="RU000487"/>
    </source>
</evidence>
<organism evidence="18 19">
    <name type="scientific">Arabidopsis thaliana</name>
    <name type="common">Mouse-ear cress</name>
    <dbReference type="NCBI Taxonomy" id="3702"/>
    <lineage>
        <taxon>Eukaryota</taxon>
        <taxon>Viridiplantae</taxon>
        <taxon>Streptophyta</taxon>
        <taxon>Embryophyta</taxon>
        <taxon>Tracheophyta</taxon>
        <taxon>Spermatophyta</taxon>
        <taxon>Magnoliopsida</taxon>
        <taxon>eudicotyledons</taxon>
        <taxon>Gunneridae</taxon>
        <taxon>Pentapetalae</taxon>
        <taxon>rosids</taxon>
        <taxon>malvids</taxon>
        <taxon>Brassicales</taxon>
        <taxon>Brassicaceae</taxon>
        <taxon>Camelineae</taxon>
        <taxon>Arabidopsis</taxon>
    </lineage>
</organism>
<evidence type="ECO:0000256" key="10">
    <source>
        <dbReference type="ARBA" id="ARBA00023125"/>
    </source>
</evidence>
<gene>
    <name evidence="18" type="ORF">AT9943_LOCUS22594</name>
</gene>
<feature type="domain" description="MBD" evidence="17">
    <location>
        <begin position="474"/>
        <end position="549"/>
    </location>
</feature>
<comment type="catalytic activity">
    <reaction evidence="14">
        <text>ATP + H2O = ADP + phosphate + H(+)</text>
        <dbReference type="Rhea" id="RHEA:13065"/>
        <dbReference type="ChEBI" id="CHEBI:15377"/>
        <dbReference type="ChEBI" id="CHEBI:15378"/>
        <dbReference type="ChEBI" id="CHEBI:30616"/>
        <dbReference type="ChEBI" id="CHEBI:43474"/>
        <dbReference type="ChEBI" id="CHEBI:456216"/>
    </reaction>
</comment>
<evidence type="ECO:0000256" key="13">
    <source>
        <dbReference type="ARBA" id="ARBA00023242"/>
    </source>
</evidence>
<dbReference type="InterPro" id="IPR001739">
    <property type="entry name" value="Methyl_CpG_DNA-bd"/>
</dbReference>
<comment type="similarity">
    <text evidence="3 15">Belongs to the actin family.</text>
</comment>
<dbReference type="GO" id="GO:0016787">
    <property type="term" value="F:hydrolase activity"/>
    <property type="evidence" value="ECO:0007669"/>
    <property type="project" value="UniProtKB-KW"/>
</dbReference>
<dbReference type="PROSITE" id="PS01132">
    <property type="entry name" value="ACTINS_ACT_LIKE"/>
    <property type="match status" value="1"/>
</dbReference>
<keyword evidence="8" id="KW-0067">ATP-binding</keyword>
<dbReference type="FunFam" id="3.90.640.10:FF:000001">
    <property type="entry name" value="Actin, muscle"/>
    <property type="match status" value="1"/>
</dbReference>
<evidence type="ECO:0000256" key="7">
    <source>
        <dbReference type="ARBA" id="ARBA00022801"/>
    </source>
</evidence>
<keyword evidence="5" id="KW-0963">Cytoplasm</keyword>
<comment type="subcellular location">
    <subcellularLocation>
        <location evidence="2">Cytoplasm</location>
        <location evidence="2">Cytoskeleton</location>
    </subcellularLocation>
    <subcellularLocation>
        <location evidence="1">Nucleus</location>
    </subcellularLocation>
</comment>
<dbReference type="Gene3D" id="3.30.420.40">
    <property type="match status" value="2"/>
</dbReference>
<keyword evidence="7" id="KW-0378">Hydrolase</keyword>
<dbReference type="InterPro" id="IPR043129">
    <property type="entry name" value="ATPase_NBD"/>
</dbReference>
<evidence type="ECO:0000256" key="11">
    <source>
        <dbReference type="ARBA" id="ARBA00023163"/>
    </source>
</evidence>
<evidence type="ECO:0000256" key="3">
    <source>
        <dbReference type="ARBA" id="ARBA00006752"/>
    </source>
</evidence>
<dbReference type="CDD" id="cd10224">
    <property type="entry name" value="ASKHA_NBD_actin"/>
    <property type="match status" value="1"/>
</dbReference>
<dbReference type="SUPFAM" id="SSF54171">
    <property type="entry name" value="DNA-binding domain"/>
    <property type="match status" value="1"/>
</dbReference>
<dbReference type="Gene3D" id="3.30.890.10">
    <property type="entry name" value="Methyl-cpg-binding Protein 2, Chain A"/>
    <property type="match status" value="1"/>
</dbReference>
<evidence type="ECO:0000256" key="12">
    <source>
        <dbReference type="ARBA" id="ARBA00023212"/>
    </source>
</evidence>
<evidence type="ECO:0000313" key="18">
    <source>
        <dbReference type="EMBL" id="CAD5335333.1"/>
    </source>
</evidence>
<keyword evidence="9" id="KW-0805">Transcription regulation</keyword>
<dbReference type="FunFam" id="3.30.420.40:FF:000404">
    <property type="entry name" value="Major actin"/>
    <property type="match status" value="1"/>
</dbReference>
<dbReference type="GO" id="GO:0003677">
    <property type="term" value="F:DNA binding"/>
    <property type="evidence" value="ECO:0007669"/>
    <property type="project" value="UniProtKB-KW"/>
</dbReference>
<name>A0A7G2FLI8_ARATH</name>
<evidence type="ECO:0000256" key="16">
    <source>
        <dbReference type="SAM" id="MobiDB-lite"/>
    </source>
</evidence>
<dbReference type="Pfam" id="PF01429">
    <property type="entry name" value="MBD"/>
    <property type="match status" value="1"/>
</dbReference>
<keyword evidence="10" id="KW-0238">DNA-binding</keyword>
<dbReference type="InterPro" id="IPR016177">
    <property type="entry name" value="DNA-bd_dom_sf"/>
</dbReference>
<evidence type="ECO:0000256" key="9">
    <source>
        <dbReference type="ARBA" id="ARBA00023015"/>
    </source>
</evidence>
<dbReference type="SMART" id="SM00391">
    <property type="entry name" value="MBD"/>
    <property type="match status" value="1"/>
</dbReference>
<reference evidence="18 19" key="1">
    <citation type="submission" date="2020-09" db="EMBL/GenBank/DDBJ databases">
        <authorList>
            <person name="Ashkenazy H."/>
        </authorList>
    </citation>
    <scope>NUCLEOTIDE SEQUENCE [LARGE SCALE GENOMIC DNA]</scope>
    <source>
        <strain evidence="19">cv. Cdm-0</strain>
    </source>
</reference>
<evidence type="ECO:0000313" key="19">
    <source>
        <dbReference type="Proteomes" id="UP000516314"/>
    </source>
</evidence>
<dbReference type="PANTHER" id="PTHR11937">
    <property type="entry name" value="ACTIN"/>
    <property type="match status" value="1"/>
</dbReference>
<dbReference type="CDD" id="cd01396">
    <property type="entry name" value="MeCP2_MBD"/>
    <property type="match status" value="1"/>
</dbReference>
<evidence type="ECO:0000256" key="4">
    <source>
        <dbReference type="ARBA" id="ARBA00011501"/>
    </source>
</evidence>
<dbReference type="PROSITE" id="PS00406">
    <property type="entry name" value="ACTINS_1"/>
    <property type="match status" value="1"/>
</dbReference>
<protein>
    <submittedName>
        <fullName evidence="18">(thale cress) hypothetical protein</fullName>
    </submittedName>
</protein>
<dbReference type="SMART" id="SM00268">
    <property type="entry name" value="ACTIN"/>
    <property type="match status" value="1"/>
</dbReference>
<evidence type="ECO:0000256" key="6">
    <source>
        <dbReference type="ARBA" id="ARBA00022741"/>
    </source>
</evidence>
<dbReference type="GO" id="GO:0005524">
    <property type="term" value="F:ATP binding"/>
    <property type="evidence" value="ECO:0007669"/>
    <property type="project" value="UniProtKB-KW"/>
</dbReference>
<dbReference type="InterPro" id="IPR004000">
    <property type="entry name" value="Actin"/>
</dbReference>
<evidence type="ECO:0000256" key="5">
    <source>
        <dbReference type="ARBA" id="ARBA00022490"/>
    </source>
</evidence>
<dbReference type="AlphaFoldDB" id="A0A7G2FLI8"/>
<feature type="region of interest" description="Disordered" evidence="16">
    <location>
        <begin position="429"/>
        <end position="488"/>
    </location>
</feature>
<dbReference type="GO" id="GO:0005634">
    <property type="term" value="C:nucleus"/>
    <property type="evidence" value="ECO:0007669"/>
    <property type="project" value="UniProtKB-SubCell"/>
</dbReference>
<dbReference type="PROSITE" id="PS00432">
    <property type="entry name" value="ACTINS_2"/>
    <property type="match status" value="1"/>
</dbReference>
<evidence type="ECO:0000256" key="2">
    <source>
        <dbReference type="ARBA" id="ARBA00004245"/>
    </source>
</evidence>
<dbReference type="Gene3D" id="3.90.640.10">
    <property type="entry name" value="Actin, Chain A, domain 4"/>
    <property type="match status" value="1"/>
</dbReference>
<keyword evidence="13" id="KW-0539">Nucleus</keyword>
<dbReference type="EMBL" id="LR881470">
    <property type="protein sequence ID" value="CAD5335333.1"/>
    <property type="molecule type" value="Genomic_DNA"/>
</dbReference>